<dbReference type="Gene3D" id="3.10.260.10">
    <property type="entry name" value="Transcription regulator HTH, APSES-type DNA-binding domain"/>
    <property type="match status" value="1"/>
</dbReference>
<dbReference type="SUPFAM" id="SSF54616">
    <property type="entry name" value="DNA-binding domain of Mlu1-box binding protein MBP1"/>
    <property type="match status" value="1"/>
</dbReference>
<keyword evidence="3" id="KW-0238">DNA-binding</keyword>
<dbReference type="GO" id="GO:0033309">
    <property type="term" value="C:SBF transcription complex"/>
    <property type="evidence" value="ECO:0007669"/>
    <property type="project" value="TreeGrafter"/>
</dbReference>
<feature type="domain" description="HTH APSES-type" evidence="2">
    <location>
        <begin position="29"/>
        <end position="142"/>
    </location>
</feature>
<dbReference type="InterPro" id="IPR036887">
    <property type="entry name" value="HTH_APSES_sf"/>
</dbReference>
<dbReference type="OrthoDB" id="5562739at2759"/>
<dbReference type="Proteomes" id="UP000076727">
    <property type="component" value="Unassembled WGS sequence"/>
</dbReference>
<dbReference type="AlphaFoldDB" id="A0A165THP7"/>
<dbReference type="GO" id="GO:0003677">
    <property type="term" value="F:DNA binding"/>
    <property type="evidence" value="ECO:0007669"/>
    <property type="project" value="UniProtKB-KW"/>
</dbReference>
<accession>A0A165THP7</accession>
<proteinExistence type="predicted"/>
<dbReference type="PANTHER" id="PTHR43828">
    <property type="entry name" value="ASPARAGINASE"/>
    <property type="match status" value="1"/>
</dbReference>
<dbReference type="InterPro" id="IPR003163">
    <property type="entry name" value="Tscrpt_reg_HTH_APSES-type"/>
</dbReference>
<organism evidence="3 4">
    <name type="scientific">Daedalea quercina L-15889</name>
    <dbReference type="NCBI Taxonomy" id="1314783"/>
    <lineage>
        <taxon>Eukaryota</taxon>
        <taxon>Fungi</taxon>
        <taxon>Dikarya</taxon>
        <taxon>Basidiomycota</taxon>
        <taxon>Agaricomycotina</taxon>
        <taxon>Agaricomycetes</taxon>
        <taxon>Polyporales</taxon>
        <taxon>Fomitopsis</taxon>
    </lineage>
</organism>
<name>A0A165THP7_9APHY</name>
<protein>
    <submittedName>
        <fullName evidence="3">DNA-binding domain of Mlu1-box binding protein MBP1</fullName>
    </submittedName>
</protein>
<dbReference type="InterPro" id="IPR051642">
    <property type="entry name" value="SWI6-like"/>
</dbReference>
<gene>
    <name evidence="3" type="ORF">DAEQUDRAFT_662105</name>
</gene>
<dbReference type="PANTHER" id="PTHR43828:SF5">
    <property type="entry name" value="TRANSCRIPTIONAL REPRESSOR XBP1"/>
    <property type="match status" value="1"/>
</dbReference>
<sequence>MSAQTSEQSTGGPRFRPYASPNHHVTKGRYITSNDPRGYIPVYEYPLNGQWIMLDMDDGYVLWTGIWKALGNNKADIVKIIDSQPDLASQLRRVRGGYLKIQGTWMPYETALRLARRVAWPIRHDLIPLFGYVVLLSFQMAQSFEHYR</sequence>
<dbReference type="STRING" id="1314783.A0A165THP7"/>
<evidence type="ECO:0000259" key="2">
    <source>
        <dbReference type="PROSITE" id="PS51299"/>
    </source>
</evidence>
<evidence type="ECO:0000313" key="3">
    <source>
        <dbReference type="EMBL" id="KZT73455.1"/>
    </source>
</evidence>
<evidence type="ECO:0000256" key="1">
    <source>
        <dbReference type="SAM" id="MobiDB-lite"/>
    </source>
</evidence>
<feature type="region of interest" description="Disordered" evidence="1">
    <location>
        <begin position="1"/>
        <end position="29"/>
    </location>
</feature>
<dbReference type="GO" id="GO:0030907">
    <property type="term" value="C:MBF transcription complex"/>
    <property type="evidence" value="ECO:0007669"/>
    <property type="project" value="TreeGrafter"/>
</dbReference>
<dbReference type="EMBL" id="KV429036">
    <property type="protein sequence ID" value="KZT73455.1"/>
    <property type="molecule type" value="Genomic_DNA"/>
</dbReference>
<reference evidence="3 4" key="1">
    <citation type="journal article" date="2016" name="Mol. Biol. Evol.">
        <title>Comparative Genomics of Early-Diverging Mushroom-Forming Fungi Provides Insights into the Origins of Lignocellulose Decay Capabilities.</title>
        <authorList>
            <person name="Nagy L.G."/>
            <person name="Riley R."/>
            <person name="Tritt A."/>
            <person name="Adam C."/>
            <person name="Daum C."/>
            <person name="Floudas D."/>
            <person name="Sun H."/>
            <person name="Yadav J.S."/>
            <person name="Pangilinan J."/>
            <person name="Larsson K.H."/>
            <person name="Matsuura K."/>
            <person name="Barry K."/>
            <person name="Labutti K."/>
            <person name="Kuo R."/>
            <person name="Ohm R.A."/>
            <person name="Bhattacharya S.S."/>
            <person name="Shirouzu T."/>
            <person name="Yoshinaga Y."/>
            <person name="Martin F.M."/>
            <person name="Grigoriev I.V."/>
            <person name="Hibbett D.S."/>
        </authorList>
    </citation>
    <scope>NUCLEOTIDE SEQUENCE [LARGE SCALE GENOMIC DNA]</scope>
    <source>
        <strain evidence="3 4">L-15889</strain>
    </source>
</reference>
<dbReference type="GO" id="GO:0000981">
    <property type="term" value="F:DNA-binding transcription factor activity, RNA polymerase II-specific"/>
    <property type="evidence" value="ECO:0007669"/>
    <property type="project" value="UniProtKB-ARBA"/>
</dbReference>
<evidence type="ECO:0000313" key="4">
    <source>
        <dbReference type="Proteomes" id="UP000076727"/>
    </source>
</evidence>
<dbReference type="PROSITE" id="PS51299">
    <property type="entry name" value="HTH_APSES"/>
    <property type="match status" value="1"/>
</dbReference>
<feature type="compositionally biased region" description="Polar residues" evidence="1">
    <location>
        <begin position="1"/>
        <end position="11"/>
    </location>
</feature>
<keyword evidence="4" id="KW-1185">Reference proteome</keyword>